<evidence type="ECO:0000313" key="2">
    <source>
        <dbReference type="WBParaSite" id="ACRNAN_scaffold1244.g26731.t1"/>
    </source>
</evidence>
<dbReference type="PANTHER" id="PTHR36520">
    <property type="entry name" value="PROTEIN CBG13000-RELATED"/>
    <property type="match status" value="1"/>
</dbReference>
<dbReference type="PANTHER" id="PTHR36520:SF4">
    <property type="entry name" value="DUF3421 DOMAIN-CONTAINING PROTEIN"/>
    <property type="match status" value="1"/>
</dbReference>
<protein>
    <submittedName>
        <fullName evidence="2">Uncharacterized protein</fullName>
    </submittedName>
</protein>
<organism evidence="1 2">
    <name type="scientific">Acrobeloides nanus</name>
    <dbReference type="NCBI Taxonomy" id="290746"/>
    <lineage>
        <taxon>Eukaryota</taxon>
        <taxon>Metazoa</taxon>
        <taxon>Ecdysozoa</taxon>
        <taxon>Nematoda</taxon>
        <taxon>Chromadorea</taxon>
        <taxon>Rhabditida</taxon>
        <taxon>Tylenchina</taxon>
        <taxon>Cephalobomorpha</taxon>
        <taxon>Cephaloboidea</taxon>
        <taxon>Cephalobidae</taxon>
        <taxon>Acrobeloides</taxon>
    </lineage>
</organism>
<dbReference type="WBParaSite" id="ACRNAN_scaffold1244.g26731.t1">
    <property type="protein sequence ID" value="ACRNAN_scaffold1244.g26731.t1"/>
    <property type="gene ID" value="ACRNAN_scaffold1244.g26731"/>
</dbReference>
<dbReference type="Proteomes" id="UP000887540">
    <property type="component" value="Unplaced"/>
</dbReference>
<keyword evidence="1" id="KW-1185">Reference proteome</keyword>
<reference evidence="2" key="1">
    <citation type="submission" date="2022-11" db="UniProtKB">
        <authorList>
            <consortium name="WormBaseParasite"/>
        </authorList>
    </citation>
    <scope>IDENTIFICATION</scope>
</reference>
<proteinExistence type="predicted"/>
<accession>A0A914CN72</accession>
<dbReference type="AlphaFoldDB" id="A0A914CN72"/>
<name>A0A914CN72_9BILA</name>
<evidence type="ECO:0000313" key="1">
    <source>
        <dbReference type="Proteomes" id="UP000887540"/>
    </source>
</evidence>
<sequence length="198" mass="21746">MGWDYNTANQIFSGDVNIPIPGWGNWDLDMNAQQGNVDTVLRLGYQVNPTNWLNIKPETLALLHQNPAFRKAKKNAKTVSVGRLPYHYEPLRCKPPYCNPFVHHTAVSVDYEPGDDYFFLGGIDFPIPLGAKGAGVRFPLGGAVESGTSPFAYAHAHAINPASPFDFTSIDGDIYIMGEGTFFLAANTKLKNAKQGTR</sequence>